<keyword evidence="5 7" id="KW-0472">Membrane</keyword>
<evidence type="ECO:0000256" key="2">
    <source>
        <dbReference type="ARBA" id="ARBA00022692"/>
    </source>
</evidence>
<comment type="subcellular location">
    <subcellularLocation>
        <location evidence="1">Membrane</location>
        <topology evidence="1">Multi-pass membrane protein</topology>
    </subcellularLocation>
</comment>
<evidence type="ECO:0000256" key="5">
    <source>
        <dbReference type="ARBA" id="ARBA00023136"/>
    </source>
</evidence>
<feature type="transmembrane region" description="Helical" evidence="7">
    <location>
        <begin position="101"/>
        <end position="119"/>
    </location>
</feature>
<feature type="region of interest" description="Disordered" evidence="6">
    <location>
        <begin position="369"/>
        <end position="400"/>
    </location>
</feature>
<keyword evidence="10" id="KW-1185">Reference proteome</keyword>
<keyword evidence="3" id="KW-0732">Signal</keyword>
<dbReference type="STRING" id="200324.A0A2N5SYN2"/>
<keyword evidence="2 7" id="KW-0812">Transmembrane</keyword>
<dbReference type="AlphaFoldDB" id="A0A2N5SYN2"/>
<evidence type="ECO:0000256" key="3">
    <source>
        <dbReference type="ARBA" id="ARBA00022729"/>
    </source>
</evidence>
<dbReference type="Proteomes" id="UP000235388">
    <property type="component" value="Unassembled WGS sequence"/>
</dbReference>
<dbReference type="GO" id="GO:0016020">
    <property type="term" value="C:membrane"/>
    <property type="evidence" value="ECO:0007669"/>
    <property type="project" value="UniProtKB-SubCell"/>
</dbReference>
<proteinExistence type="predicted"/>
<gene>
    <name evidence="9" type="ORF">PCANC_14217</name>
</gene>
<keyword evidence="4 7" id="KW-1133">Transmembrane helix</keyword>
<dbReference type="PANTHER" id="PTHR43220">
    <property type="match status" value="1"/>
</dbReference>
<feature type="domain" description="VTT" evidence="8">
    <location>
        <begin position="81"/>
        <end position="210"/>
    </location>
</feature>
<dbReference type="OrthoDB" id="3364966at2759"/>
<dbReference type="InterPro" id="IPR032816">
    <property type="entry name" value="VTT_dom"/>
</dbReference>
<feature type="transmembrane region" description="Helical" evidence="7">
    <location>
        <begin position="230"/>
        <end position="252"/>
    </location>
</feature>
<dbReference type="Pfam" id="PF09335">
    <property type="entry name" value="VTT_dom"/>
    <property type="match status" value="1"/>
</dbReference>
<evidence type="ECO:0000313" key="9">
    <source>
        <dbReference type="EMBL" id="PLW18337.1"/>
    </source>
</evidence>
<evidence type="ECO:0000256" key="7">
    <source>
        <dbReference type="SAM" id="Phobius"/>
    </source>
</evidence>
<evidence type="ECO:0000256" key="4">
    <source>
        <dbReference type="ARBA" id="ARBA00022989"/>
    </source>
</evidence>
<dbReference type="EMBL" id="PGCJ01000833">
    <property type="protein sequence ID" value="PLW18337.1"/>
    <property type="molecule type" value="Genomic_DNA"/>
</dbReference>
<evidence type="ECO:0000256" key="6">
    <source>
        <dbReference type="SAM" id="MobiDB-lite"/>
    </source>
</evidence>
<sequence>MSMSITLLRPIALLTGIVILSLLLLSLAIHSVPFLRLPTSLELIQTQIVHLREYSHSSTAHAIHLIAVISLLFISKQAFSIPGTALLNILIGSIYPSWLSTPLTCLLTAVGSTGAYLLARTSRPLIIKFIPKPLSLIQRAIDPFRIHGTTNRYHSAQLNSYLLIARFLPIVPYAALNLACGVLELPIIPFFWTLLVGSLPYNLLTTQLGDILRAASESSSPQEHPRLTEIWSMGLLFKLVSLSLLAILPVVFKDSLRNAIQSLSQLRNTPSAEVDQEWLVADEAEMDDDDHHHHHHHSKKEYNSLSPLICHAHPFSKQHLSRSNSESSLSSPDELIIHFQPPLPLPYSKLQHHHPAPHHHQHHHPIGLAIMNDHRPPSPLHLLRPSPTPTTPRPSLSDLPYRKVARLVSSPDHFTPFT</sequence>
<comment type="caution">
    <text evidence="9">The sequence shown here is derived from an EMBL/GenBank/DDBJ whole genome shotgun (WGS) entry which is preliminary data.</text>
</comment>
<organism evidence="9 10">
    <name type="scientific">Puccinia coronata f. sp. avenae</name>
    <dbReference type="NCBI Taxonomy" id="200324"/>
    <lineage>
        <taxon>Eukaryota</taxon>
        <taxon>Fungi</taxon>
        <taxon>Dikarya</taxon>
        <taxon>Basidiomycota</taxon>
        <taxon>Pucciniomycotina</taxon>
        <taxon>Pucciniomycetes</taxon>
        <taxon>Pucciniales</taxon>
        <taxon>Pucciniaceae</taxon>
        <taxon>Puccinia</taxon>
    </lineage>
</organism>
<dbReference type="PANTHER" id="PTHR43220:SF21">
    <property type="entry name" value="TRANSMEMBRANE PROTEIN 41A"/>
    <property type="match status" value="1"/>
</dbReference>
<feature type="transmembrane region" description="Helical" evidence="7">
    <location>
        <begin position="170"/>
        <end position="192"/>
    </location>
</feature>
<feature type="transmembrane region" description="Helical" evidence="7">
    <location>
        <begin position="12"/>
        <end position="34"/>
    </location>
</feature>
<evidence type="ECO:0000259" key="8">
    <source>
        <dbReference type="Pfam" id="PF09335"/>
    </source>
</evidence>
<evidence type="ECO:0000256" key="1">
    <source>
        <dbReference type="ARBA" id="ARBA00004141"/>
    </source>
</evidence>
<evidence type="ECO:0000313" key="10">
    <source>
        <dbReference type="Proteomes" id="UP000235388"/>
    </source>
</evidence>
<accession>A0A2N5SYN2</accession>
<name>A0A2N5SYN2_9BASI</name>
<reference evidence="9 10" key="1">
    <citation type="submission" date="2017-11" db="EMBL/GenBank/DDBJ databases">
        <title>De novo assembly and phasing of dikaryotic genomes from two isolates of Puccinia coronata f. sp. avenae, the causal agent of oat crown rust.</title>
        <authorList>
            <person name="Miller M.E."/>
            <person name="Zhang Y."/>
            <person name="Omidvar V."/>
            <person name="Sperschneider J."/>
            <person name="Schwessinger B."/>
            <person name="Raley C."/>
            <person name="Palmer J.M."/>
            <person name="Garnica D."/>
            <person name="Upadhyaya N."/>
            <person name="Rathjen J."/>
            <person name="Taylor J.M."/>
            <person name="Park R.F."/>
            <person name="Dodds P.N."/>
            <person name="Hirsch C.D."/>
            <person name="Kianian S.F."/>
            <person name="Figueroa M."/>
        </authorList>
    </citation>
    <scope>NUCLEOTIDE SEQUENCE [LARGE SCALE GENOMIC DNA]</scope>
    <source>
        <strain evidence="9">12NC29</strain>
    </source>
</reference>
<dbReference type="InterPro" id="IPR045014">
    <property type="entry name" value="TM41A/B"/>
</dbReference>
<protein>
    <recommendedName>
        <fullName evidence="8">VTT domain-containing protein</fullName>
    </recommendedName>
</protein>